<dbReference type="KEGG" id="dmi:Desmer_1492"/>
<organism evidence="7 8">
    <name type="scientific">Desulfosporosinus meridiei (strain ATCC BAA-275 / DSM 13257 / KCTC 12902 / NCIMB 13706 / S10)</name>
    <dbReference type="NCBI Taxonomy" id="768704"/>
    <lineage>
        <taxon>Bacteria</taxon>
        <taxon>Bacillati</taxon>
        <taxon>Bacillota</taxon>
        <taxon>Clostridia</taxon>
        <taxon>Eubacteriales</taxon>
        <taxon>Desulfitobacteriaceae</taxon>
        <taxon>Desulfosporosinus</taxon>
    </lineage>
</organism>
<feature type="transmembrane region" description="Helical" evidence="6">
    <location>
        <begin position="100"/>
        <end position="121"/>
    </location>
</feature>
<feature type="transmembrane region" description="Helical" evidence="6">
    <location>
        <begin position="41"/>
        <end position="60"/>
    </location>
</feature>
<dbReference type="Proteomes" id="UP000005262">
    <property type="component" value="Chromosome"/>
</dbReference>
<reference evidence="8" key="2">
    <citation type="submission" date="2012-08" db="EMBL/GenBank/DDBJ databases">
        <title>Finished genome of Desulfosporosinus meridiei DSM 13257.</title>
        <authorList>
            <person name="Huntemann M."/>
            <person name="Wei C.-L."/>
            <person name="Han J."/>
            <person name="Detter J.C."/>
            <person name="Han C."/>
            <person name="Davenport K."/>
            <person name="Daligault H."/>
            <person name="Erkkila T."/>
            <person name="Gu W."/>
            <person name="Munk A.C.C."/>
            <person name="Teshima H."/>
            <person name="Xu Y."/>
            <person name="Chain P."/>
            <person name="Tapia R."/>
            <person name="Chen A."/>
            <person name="Krypides N."/>
            <person name="Mavromatis K."/>
            <person name="Markowitz V."/>
            <person name="Szeto E."/>
            <person name="Ivanova N."/>
            <person name="Mikhailova N."/>
            <person name="Ovchinnikova G."/>
            <person name="Pagani I."/>
            <person name="Pati A."/>
            <person name="Goodwin L."/>
            <person name="Peters L."/>
            <person name="Pitluck S."/>
            <person name="Woyke T."/>
            <person name="Pester M."/>
            <person name="Spring S."/>
            <person name="Ollivier B."/>
            <person name="Rattei T."/>
            <person name="Klenk H.-P."/>
            <person name="Wagner M."/>
            <person name="Loy A."/>
        </authorList>
    </citation>
    <scope>NUCLEOTIDE SEQUENCE [LARGE SCALE GENOMIC DNA]</scope>
    <source>
        <strain evidence="8">ATCC BAA-275 / DSM 13257 / NCIMB 13706 / S10</strain>
    </source>
</reference>
<evidence type="ECO:0000256" key="2">
    <source>
        <dbReference type="ARBA" id="ARBA00005587"/>
    </source>
</evidence>
<dbReference type="EMBL" id="CP003629">
    <property type="protein sequence ID" value="AFQ43485.1"/>
    <property type="molecule type" value="Genomic_DNA"/>
</dbReference>
<keyword evidence="5 6" id="KW-0472">Membrane</keyword>
<keyword evidence="3 6" id="KW-0812">Transmembrane</keyword>
<keyword evidence="4 6" id="KW-1133">Transmembrane helix</keyword>
<dbReference type="RefSeq" id="WP_014902404.1">
    <property type="nucleotide sequence ID" value="NC_018515.1"/>
</dbReference>
<reference evidence="7 8" key="1">
    <citation type="journal article" date="2012" name="J. Bacteriol.">
        <title>Complete genome sequences of Desulfosporosinus orientis DSM765T, Desulfosporosinus youngiae DSM17734T, Desulfosporosinus meridiei DSM13257T, and Desulfosporosinus acidiphilus DSM22704T.</title>
        <authorList>
            <person name="Pester M."/>
            <person name="Brambilla E."/>
            <person name="Alazard D."/>
            <person name="Rattei T."/>
            <person name="Weinmaier T."/>
            <person name="Han J."/>
            <person name="Lucas S."/>
            <person name="Lapidus A."/>
            <person name="Cheng J.F."/>
            <person name="Goodwin L."/>
            <person name="Pitluck S."/>
            <person name="Peters L."/>
            <person name="Ovchinnikova G."/>
            <person name="Teshima H."/>
            <person name="Detter J.C."/>
            <person name="Han C.S."/>
            <person name="Tapia R."/>
            <person name="Land M.L."/>
            <person name="Hauser L."/>
            <person name="Kyrpides N.C."/>
            <person name="Ivanova N.N."/>
            <person name="Pagani I."/>
            <person name="Huntmann M."/>
            <person name="Wei C.L."/>
            <person name="Davenport K.W."/>
            <person name="Daligault H."/>
            <person name="Chain P.S."/>
            <person name="Chen A."/>
            <person name="Mavromatis K."/>
            <person name="Markowitz V."/>
            <person name="Szeto E."/>
            <person name="Mikhailova N."/>
            <person name="Pati A."/>
            <person name="Wagner M."/>
            <person name="Woyke T."/>
            <person name="Ollivier B."/>
            <person name="Klenk H.P."/>
            <person name="Spring S."/>
            <person name="Loy A."/>
        </authorList>
    </citation>
    <scope>NUCLEOTIDE SEQUENCE [LARGE SCALE GENOMIC DNA]</scope>
    <source>
        <strain evidence="8">ATCC BAA-275 / DSM 13257 / NCIMB 13706 / S10</strain>
    </source>
</reference>
<dbReference type="InterPro" id="IPR000791">
    <property type="entry name" value="Gpr1/Fun34/SatP-like"/>
</dbReference>
<evidence type="ECO:0000256" key="5">
    <source>
        <dbReference type="ARBA" id="ARBA00023136"/>
    </source>
</evidence>
<proteinExistence type="inferred from homology"/>
<dbReference type="Pfam" id="PF01184">
    <property type="entry name" value="Gpr1_Fun34_YaaH"/>
    <property type="match status" value="1"/>
</dbReference>
<protein>
    <submittedName>
        <fullName evidence="7">Putative membrane protein</fullName>
    </submittedName>
</protein>
<evidence type="ECO:0000256" key="4">
    <source>
        <dbReference type="ARBA" id="ARBA00022989"/>
    </source>
</evidence>
<evidence type="ECO:0000256" key="1">
    <source>
        <dbReference type="ARBA" id="ARBA00004141"/>
    </source>
</evidence>
<evidence type="ECO:0000256" key="6">
    <source>
        <dbReference type="SAM" id="Phobius"/>
    </source>
</evidence>
<name>J7IPF0_DESMD</name>
<comment type="subcellular location">
    <subcellularLocation>
        <location evidence="1">Membrane</location>
        <topology evidence="1">Multi-pass membrane protein</topology>
    </subcellularLocation>
</comment>
<comment type="similarity">
    <text evidence="2">Belongs to the acetate uptake transporter (AceTr) (TC 2.A.96) family.</text>
</comment>
<feature type="transmembrane region" description="Helical" evidence="6">
    <location>
        <begin position="67"/>
        <end position="88"/>
    </location>
</feature>
<sequence length="200" mass="21272">MEIRESSIADPGPLGLAAFALTTFILSMSNAHFVPSEMGALFVPLGLFYGGMCQVLAGMWEFKKNNTFGATAFTTYGAFWIGLSTTVLLETLDVLNFGSFGHEAIGLYLIAFTVFNTYMLIGTFRISNALVAVFACLEVTFILLDLAEFGIISSVPGGVFGLITAACAWYASAAGVLNPLYGRALLPTGPRGQLPGKNKL</sequence>
<dbReference type="InterPro" id="IPR051633">
    <property type="entry name" value="AceTr"/>
</dbReference>
<dbReference type="PANTHER" id="PTHR31123:SF1">
    <property type="entry name" value="ACCUMULATION OF DYADS PROTEIN 2-RELATED"/>
    <property type="match status" value="1"/>
</dbReference>
<gene>
    <name evidence="7" type="ordered locus">Desmer_1492</name>
</gene>
<evidence type="ECO:0000313" key="7">
    <source>
        <dbReference type="EMBL" id="AFQ43485.1"/>
    </source>
</evidence>
<dbReference type="eggNOG" id="COG1584">
    <property type="taxonomic scope" value="Bacteria"/>
</dbReference>
<dbReference type="PANTHER" id="PTHR31123">
    <property type="entry name" value="ACCUMULATION OF DYADS PROTEIN 2-RELATED"/>
    <property type="match status" value="1"/>
</dbReference>
<dbReference type="NCBIfam" id="NF038013">
    <property type="entry name" value="AceTr_1"/>
    <property type="match status" value="1"/>
</dbReference>
<dbReference type="AlphaFoldDB" id="J7IPF0"/>
<evidence type="ECO:0000256" key="3">
    <source>
        <dbReference type="ARBA" id="ARBA00022692"/>
    </source>
</evidence>
<dbReference type="GO" id="GO:0015123">
    <property type="term" value="F:acetate transmembrane transporter activity"/>
    <property type="evidence" value="ECO:0007669"/>
    <property type="project" value="TreeGrafter"/>
</dbReference>
<feature type="transmembrane region" description="Helical" evidence="6">
    <location>
        <begin position="159"/>
        <end position="181"/>
    </location>
</feature>
<evidence type="ECO:0000313" key="8">
    <source>
        <dbReference type="Proteomes" id="UP000005262"/>
    </source>
</evidence>
<dbReference type="STRING" id="768704.Desmer_1492"/>
<keyword evidence="8" id="KW-1185">Reference proteome</keyword>
<accession>J7IPF0</accession>
<dbReference type="HOGENOM" id="CLU_051062_3_1_9"/>
<dbReference type="GO" id="GO:0005886">
    <property type="term" value="C:plasma membrane"/>
    <property type="evidence" value="ECO:0007669"/>
    <property type="project" value="TreeGrafter"/>
</dbReference>
<feature type="transmembrane region" description="Helical" evidence="6">
    <location>
        <begin position="128"/>
        <end position="147"/>
    </location>
</feature>